<accession>A0A2T4MUN7</accession>
<evidence type="ECO:0000256" key="2">
    <source>
        <dbReference type="ARBA" id="ARBA00022448"/>
    </source>
</evidence>
<protein>
    <recommendedName>
        <fullName evidence="6">Type 3 secretion system stator protein</fullName>
    </recommendedName>
</protein>
<evidence type="ECO:0000256" key="3">
    <source>
        <dbReference type="ARBA" id="ARBA00022490"/>
    </source>
</evidence>
<keyword evidence="2" id="KW-0813">Transport</keyword>
<dbReference type="InterPro" id="IPR012842">
    <property type="entry name" value="T3SS_SctL/SctL2"/>
</dbReference>
<evidence type="ECO:0000256" key="5">
    <source>
        <dbReference type="ARBA" id="ARBA00024335"/>
    </source>
</evidence>
<gene>
    <name evidence="8" type="ORF">DAA48_25705</name>
</gene>
<dbReference type="SUPFAM" id="SSF160527">
    <property type="entry name" value="V-type ATPase subunit E-like"/>
    <property type="match status" value="1"/>
</dbReference>
<comment type="subcellular location">
    <subcellularLocation>
        <location evidence="1">Cytoplasm</location>
    </subcellularLocation>
</comment>
<reference evidence="8 9" key="1">
    <citation type="submission" date="2018-03" db="EMBL/GenBank/DDBJ databases">
        <title>Aeromonas veronii whole genome sequencing and analysis.</title>
        <authorList>
            <person name="Xie H."/>
            <person name="Liu T."/>
            <person name="Wang K."/>
        </authorList>
    </citation>
    <scope>NUCLEOTIDE SEQUENCE [LARGE SCALE GENOMIC DNA]</scope>
    <source>
        <strain evidence="8 9">XH.VA.1</strain>
    </source>
</reference>
<dbReference type="Pfam" id="PF02108">
    <property type="entry name" value="FliH"/>
    <property type="match status" value="1"/>
</dbReference>
<evidence type="ECO:0000313" key="8">
    <source>
        <dbReference type="EMBL" id="PTH78292.1"/>
    </source>
</evidence>
<dbReference type="PANTHER" id="PTHR34982">
    <property type="entry name" value="YOP PROTEINS TRANSLOCATION PROTEIN L"/>
    <property type="match status" value="1"/>
</dbReference>
<dbReference type="GO" id="GO:0030254">
    <property type="term" value="P:protein secretion by the type III secretion system"/>
    <property type="evidence" value="ECO:0007669"/>
    <property type="project" value="InterPro"/>
</dbReference>
<evidence type="ECO:0000256" key="1">
    <source>
        <dbReference type="ARBA" id="ARBA00004496"/>
    </source>
</evidence>
<dbReference type="AlphaFoldDB" id="A0A2T4MUN7"/>
<dbReference type="PANTHER" id="PTHR34982:SF4">
    <property type="entry name" value="TYPE 3 SECRETION SYSTEM STATOR PROTEIN"/>
    <property type="match status" value="1"/>
</dbReference>
<keyword evidence="3" id="KW-0963">Cytoplasm</keyword>
<dbReference type="InterPro" id="IPR018035">
    <property type="entry name" value="Flagellar_FliH/T3SS_HrpE"/>
</dbReference>
<keyword evidence="4" id="KW-0653">Protein transport</keyword>
<dbReference type="InterPro" id="IPR051472">
    <property type="entry name" value="T3SS_Stator/FliH"/>
</dbReference>
<dbReference type="EMBL" id="PZKL01000059">
    <property type="protein sequence ID" value="PTH78292.1"/>
    <property type="molecule type" value="Genomic_DNA"/>
</dbReference>
<comment type="similarity">
    <text evidence="5">Belongs to the SctL stator family.</text>
</comment>
<dbReference type="GO" id="GO:0005829">
    <property type="term" value="C:cytosol"/>
    <property type="evidence" value="ECO:0007669"/>
    <property type="project" value="TreeGrafter"/>
</dbReference>
<name>A0A2T4MUN7_AERVE</name>
<evidence type="ECO:0000259" key="7">
    <source>
        <dbReference type="Pfam" id="PF02108"/>
    </source>
</evidence>
<evidence type="ECO:0000313" key="9">
    <source>
        <dbReference type="Proteomes" id="UP000241986"/>
    </source>
</evidence>
<feature type="domain" description="Flagellar assembly protein FliH/Type III secretion system HrpE" evidence="7">
    <location>
        <begin position="71"/>
        <end position="194"/>
    </location>
</feature>
<proteinExistence type="inferred from homology"/>
<dbReference type="Proteomes" id="UP000241986">
    <property type="component" value="Unassembled WGS sequence"/>
</dbReference>
<sequence>MLPFVEIKSNHLQLAPSQRILRSQDYLSYLSAQELVEAARAQAADIVAEARAVYEEQKSLGWQAGIDEARREQAVLIHQTQLQCQGYYRTVEQQMSEVVLQAVRKILHDYDQVALTLKVVREALSLVSNQKQVTIRVHPEQVQAVRDQIARVHKDFPEIGYLEISADARLDQGGCILETEVGIIDASLDGQLEALSFAMSSELEKRGEQEARRAGANTAVE</sequence>
<dbReference type="NCBIfam" id="NF005392">
    <property type="entry name" value="PRK06937.1"/>
    <property type="match status" value="1"/>
</dbReference>
<evidence type="ECO:0000256" key="6">
    <source>
        <dbReference type="ARBA" id="ARBA00040494"/>
    </source>
</evidence>
<dbReference type="RefSeq" id="WP_107685215.1">
    <property type="nucleotide sequence ID" value="NZ_CP110364.1"/>
</dbReference>
<organism evidence="8 9">
    <name type="scientific">Aeromonas veronii</name>
    <dbReference type="NCBI Taxonomy" id="654"/>
    <lineage>
        <taxon>Bacteria</taxon>
        <taxon>Pseudomonadati</taxon>
        <taxon>Pseudomonadota</taxon>
        <taxon>Gammaproteobacteria</taxon>
        <taxon>Aeromonadales</taxon>
        <taxon>Aeromonadaceae</taxon>
        <taxon>Aeromonas</taxon>
    </lineage>
</organism>
<comment type="caution">
    <text evidence="8">The sequence shown here is derived from an EMBL/GenBank/DDBJ whole genome shotgun (WGS) entry which is preliminary data.</text>
</comment>
<evidence type="ECO:0000256" key="4">
    <source>
        <dbReference type="ARBA" id="ARBA00022927"/>
    </source>
</evidence>
<dbReference type="NCBIfam" id="TIGR02499">
    <property type="entry name" value="HrpE_YscL_not"/>
    <property type="match status" value="1"/>
</dbReference>